<organism evidence="2 3">
    <name type="scientific">Schizopora paradoxa</name>
    <dbReference type="NCBI Taxonomy" id="27342"/>
    <lineage>
        <taxon>Eukaryota</taxon>
        <taxon>Fungi</taxon>
        <taxon>Dikarya</taxon>
        <taxon>Basidiomycota</taxon>
        <taxon>Agaricomycotina</taxon>
        <taxon>Agaricomycetes</taxon>
        <taxon>Hymenochaetales</taxon>
        <taxon>Schizoporaceae</taxon>
        <taxon>Schizopora</taxon>
    </lineage>
</organism>
<keyword evidence="3" id="KW-1185">Reference proteome</keyword>
<gene>
    <name evidence="2" type="ORF">SCHPADRAFT_577516</name>
</gene>
<dbReference type="AlphaFoldDB" id="A0A0H2RBJ1"/>
<name>A0A0H2RBJ1_9AGAM</name>
<protein>
    <submittedName>
        <fullName evidence="2">Uncharacterized protein</fullName>
    </submittedName>
</protein>
<feature type="region of interest" description="Disordered" evidence="1">
    <location>
        <begin position="38"/>
        <end position="59"/>
    </location>
</feature>
<evidence type="ECO:0000256" key="1">
    <source>
        <dbReference type="SAM" id="MobiDB-lite"/>
    </source>
</evidence>
<feature type="compositionally biased region" description="Polar residues" evidence="1">
    <location>
        <begin position="184"/>
        <end position="196"/>
    </location>
</feature>
<evidence type="ECO:0000313" key="3">
    <source>
        <dbReference type="Proteomes" id="UP000053477"/>
    </source>
</evidence>
<accession>A0A0H2RBJ1</accession>
<sequence length="202" mass="22989">MKILSGVSYYKTLNRFPPRNLVPYDAVNSAEVLSFKKIPPKQRHHSRRDYSECTNRKSYSQKPNAPFRFYHRRQNIYNNPTILDLTKIVSFAVKEKRRRNIYLNYEHIDSAHATNNPFDLNIGRAEDRSHTTPGGGHHWHIGILMQKSGRACGEGLRLGLARSVLWPCNVAMSDSGRQSDAKKNLQSSETSPQCASCSPCEA</sequence>
<dbReference type="Proteomes" id="UP000053477">
    <property type="component" value="Unassembled WGS sequence"/>
</dbReference>
<reference evidence="2 3" key="1">
    <citation type="submission" date="2015-04" db="EMBL/GenBank/DDBJ databases">
        <title>Complete genome sequence of Schizopora paradoxa KUC8140, a cosmopolitan wood degrader in East Asia.</title>
        <authorList>
            <consortium name="DOE Joint Genome Institute"/>
            <person name="Min B."/>
            <person name="Park H."/>
            <person name="Jang Y."/>
            <person name="Kim J.-J."/>
            <person name="Kim K.H."/>
            <person name="Pangilinan J."/>
            <person name="Lipzen A."/>
            <person name="Riley R."/>
            <person name="Grigoriev I.V."/>
            <person name="Spatafora J.W."/>
            <person name="Choi I.-G."/>
        </authorList>
    </citation>
    <scope>NUCLEOTIDE SEQUENCE [LARGE SCALE GENOMIC DNA]</scope>
    <source>
        <strain evidence="2 3">KUC8140</strain>
    </source>
</reference>
<dbReference type="InParanoid" id="A0A0H2RBJ1"/>
<evidence type="ECO:0000313" key="2">
    <source>
        <dbReference type="EMBL" id="KLO09220.1"/>
    </source>
</evidence>
<dbReference type="EMBL" id="KQ086063">
    <property type="protein sequence ID" value="KLO09220.1"/>
    <property type="molecule type" value="Genomic_DNA"/>
</dbReference>
<proteinExistence type="predicted"/>
<feature type="compositionally biased region" description="Basic residues" evidence="1">
    <location>
        <begin position="38"/>
        <end position="47"/>
    </location>
</feature>
<feature type="region of interest" description="Disordered" evidence="1">
    <location>
        <begin position="174"/>
        <end position="202"/>
    </location>
</feature>